<dbReference type="Gene3D" id="3.40.50.720">
    <property type="entry name" value="NAD(P)-binding Rossmann-like Domain"/>
    <property type="match status" value="3"/>
</dbReference>
<comment type="cofactor">
    <cofactor evidence="1">
        <name>FAD</name>
        <dbReference type="ChEBI" id="CHEBI:57692"/>
    </cofactor>
</comment>
<keyword evidence="4" id="KW-0274">FAD</keyword>
<dbReference type="PANTHER" id="PTHR11530:SF11">
    <property type="entry name" value="D-ASPARTATE OXIDASE"/>
    <property type="match status" value="1"/>
</dbReference>
<feature type="domain" description="FAD dependent oxidoreductase" evidence="9">
    <location>
        <begin position="104"/>
        <end position="377"/>
    </location>
</feature>
<name>A0ABY6B8Y5_9BURK</name>
<dbReference type="PANTHER" id="PTHR11530">
    <property type="entry name" value="D-AMINO ACID OXIDASE"/>
    <property type="match status" value="1"/>
</dbReference>
<organism evidence="10 11">
    <name type="scientific">Roseateles amylovorans</name>
    <dbReference type="NCBI Taxonomy" id="2978473"/>
    <lineage>
        <taxon>Bacteria</taxon>
        <taxon>Pseudomonadati</taxon>
        <taxon>Pseudomonadota</taxon>
        <taxon>Betaproteobacteria</taxon>
        <taxon>Burkholderiales</taxon>
        <taxon>Sphaerotilaceae</taxon>
        <taxon>Roseateles</taxon>
    </lineage>
</organism>
<evidence type="ECO:0000256" key="4">
    <source>
        <dbReference type="ARBA" id="ARBA00022827"/>
    </source>
</evidence>
<keyword evidence="3" id="KW-0285">Flavoprotein</keyword>
<dbReference type="InterPro" id="IPR006076">
    <property type="entry name" value="FAD-dep_OxRdtase"/>
</dbReference>
<keyword evidence="11" id="KW-1185">Reference proteome</keyword>
<evidence type="ECO:0000256" key="7">
    <source>
        <dbReference type="ARBA" id="ARBA00039751"/>
    </source>
</evidence>
<dbReference type="EMBL" id="CP104562">
    <property type="protein sequence ID" value="UXH80376.1"/>
    <property type="molecule type" value="Genomic_DNA"/>
</dbReference>
<dbReference type="InterPro" id="IPR006181">
    <property type="entry name" value="D-amino_acid_oxidase_CS"/>
</dbReference>
<protein>
    <recommendedName>
        <fullName evidence="7">D-amino-acid oxidase</fullName>
        <ecNumber evidence="6">1.4.3.3</ecNumber>
    </recommendedName>
</protein>
<dbReference type="Proteomes" id="UP001064933">
    <property type="component" value="Chromosome"/>
</dbReference>
<evidence type="ECO:0000256" key="6">
    <source>
        <dbReference type="ARBA" id="ARBA00039101"/>
    </source>
</evidence>
<dbReference type="InterPro" id="IPR023209">
    <property type="entry name" value="DAO"/>
</dbReference>
<dbReference type="PROSITE" id="PS00677">
    <property type="entry name" value="DAO"/>
    <property type="match status" value="1"/>
</dbReference>
<evidence type="ECO:0000256" key="2">
    <source>
        <dbReference type="ARBA" id="ARBA00006730"/>
    </source>
</evidence>
<dbReference type="SUPFAM" id="SSF51971">
    <property type="entry name" value="Nucleotide-binding domain"/>
    <property type="match status" value="1"/>
</dbReference>
<evidence type="ECO:0000256" key="8">
    <source>
        <dbReference type="ARBA" id="ARBA00049547"/>
    </source>
</evidence>
<evidence type="ECO:0000259" key="9">
    <source>
        <dbReference type="Pfam" id="PF01266"/>
    </source>
</evidence>
<evidence type="ECO:0000313" key="11">
    <source>
        <dbReference type="Proteomes" id="UP001064933"/>
    </source>
</evidence>
<dbReference type="EC" id="1.4.3.3" evidence="6"/>
<dbReference type="Pfam" id="PF01266">
    <property type="entry name" value="DAO"/>
    <property type="match status" value="1"/>
</dbReference>
<comment type="catalytic activity">
    <reaction evidence="8">
        <text>a D-alpha-amino acid + O2 + H2O = a 2-oxocarboxylate + H2O2 + NH4(+)</text>
        <dbReference type="Rhea" id="RHEA:21816"/>
        <dbReference type="ChEBI" id="CHEBI:15377"/>
        <dbReference type="ChEBI" id="CHEBI:15379"/>
        <dbReference type="ChEBI" id="CHEBI:16240"/>
        <dbReference type="ChEBI" id="CHEBI:28938"/>
        <dbReference type="ChEBI" id="CHEBI:35179"/>
        <dbReference type="ChEBI" id="CHEBI:59871"/>
        <dbReference type="EC" id="1.4.3.3"/>
    </reaction>
    <physiologicalReaction direction="left-to-right" evidence="8">
        <dbReference type="Rhea" id="RHEA:21817"/>
    </physiologicalReaction>
</comment>
<evidence type="ECO:0000313" key="10">
    <source>
        <dbReference type="EMBL" id="UXH80376.1"/>
    </source>
</evidence>
<dbReference type="RefSeq" id="WP_261760195.1">
    <property type="nucleotide sequence ID" value="NZ_CP104562.2"/>
</dbReference>
<proteinExistence type="inferred from homology"/>
<keyword evidence="5" id="KW-0560">Oxidoreductase</keyword>
<sequence>MQRRHLIGAASAWAAAWPLGGSADPLPFASPALPARIRASVDRVIDIGVCTRPFRLQGPRIESERLFGKTVVHHYGHGGSGWSLSWGSAAIGALPLIQATGERRIAVIGGGAIGLTTARVAQQAGLRVRLYARERPPEVASTHATGMWTPDSRLCALAAATPAFERRWEAMARHAFRSYQQLLGAPGSPIEWRDGHVLSDTPFDAPGAGDHGLPGEPEYPDLMDLIADLRPRSSPLRPDQHPFKVAHARRFTQMVFHIRPYQRMLVEDFLRDGGEWIQRDFQHARELATLPERTLVNCTGYGAKALFNDPLLIPVRGQTARLIPQPEVTDLLVYRGHNLVVVPRRDGLLVQAQDPQDFNNPDHKVVRALTDAAVQRLASLFA</sequence>
<accession>A0ABY6B8Y5</accession>
<gene>
    <name evidence="10" type="ORF">N4261_11080</name>
</gene>
<comment type="similarity">
    <text evidence="2">Belongs to the DAMOX/DASOX family.</text>
</comment>
<evidence type="ECO:0000256" key="5">
    <source>
        <dbReference type="ARBA" id="ARBA00023002"/>
    </source>
</evidence>
<evidence type="ECO:0000256" key="1">
    <source>
        <dbReference type="ARBA" id="ARBA00001974"/>
    </source>
</evidence>
<evidence type="ECO:0000256" key="3">
    <source>
        <dbReference type="ARBA" id="ARBA00022630"/>
    </source>
</evidence>
<reference evidence="10" key="1">
    <citation type="submission" date="2022-10" db="EMBL/GenBank/DDBJ databases">
        <title>Characterization and whole genome sequencing of a new Roseateles species, isolated from fresh water.</title>
        <authorList>
            <person name="Guliayeva D.Y."/>
            <person name="Akhremchuk A.E."/>
            <person name="Sikolenko M.A."/>
            <person name="Valentovich L.N."/>
            <person name="Sidarenka A.V."/>
        </authorList>
    </citation>
    <scope>NUCLEOTIDE SEQUENCE</scope>
    <source>
        <strain evidence="10">BIM B-1768</strain>
    </source>
</reference>